<name>A0A381NYT5_9ZZZZ</name>
<organism evidence="2">
    <name type="scientific">marine metagenome</name>
    <dbReference type="NCBI Taxonomy" id="408172"/>
    <lineage>
        <taxon>unclassified sequences</taxon>
        <taxon>metagenomes</taxon>
        <taxon>ecological metagenomes</taxon>
    </lineage>
</organism>
<dbReference type="EMBL" id="UINC01000661">
    <property type="protein sequence ID" value="SUZ59068.1"/>
    <property type="molecule type" value="Genomic_DNA"/>
</dbReference>
<dbReference type="GO" id="GO:0005509">
    <property type="term" value="F:calcium ion binding"/>
    <property type="evidence" value="ECO:0007669"/>
    <property type="project" value="InterPro"/>
</dbReference>
<accession>A0A381NYT5</accession>
<feature type="region of interest" description="Disordered" evidence="1">
    <location>
        <begin position="336"/>
        <end position="359"/>
    </location>
</feature>
<feature type="compositionally biased region" description="Polar residues" evidence="1">
    <location>
        <begin position="336"/>
        <end position="349"/>
    </location>
</feature>
<evidence type="ECO:0000313" key="2">
    <source>
        <dbReference type="EMBL" id="SUZ59068.1"/>
    </source>
</evidence>
<reference evidence="2" key="1">
    <citation type="submission" date="2018-05" db="EMBL/GenBank/DDBJ databases">
        <authorList>
            <person name="Lanie J.A."/>
            <person name="Ng W.-L."/>
            <person name="Kazmierczak K.M."/>
            <person name="Andrzejewski T.M."/>
            <person name="Davidsen T.M."/>
            <person name="Wayne K.J."/>
            <person name="Tettelin H."/>
            <person name="Glass J.I."/>
            <person name="Rusch D."/>
            <person name="Podicherti R."/>
            <person name="Tsui H.-C.T."/>
            <person name="Winkler M.E."/>
        </authorList>
    </citation>
    <scope>NUCLEOTIDE SEQUENCE</scope>
</reference>
<evidence type="ECO:0000256" key="1">
    <source>
        <dbReference type="SAM" id="MobiDB-lite"/>
    </source>
</evidence>
<dbReference type="InterPro" id="IPR001343">
    <property type="entry name" value="Hemolysn_Ca-bd"/>
</dbReference>
<gene>
    <name evidence="2" type="ORF">METZ01_LOCUS11922</name>
</gene>
<dbReference type="Pfam" id="PF00353">
    <property type="entry name" value="HemolysinCabind"/>
    <property type="match status" value="1"/>
</dbReference>
<dbReference type="PROSITE" id="PS51257">
    <property type="entry name" value="PROKAR_LIPOPROTEIN"/>
    <property type="match status" value="1"/>
</dbReference>
<dbReference type="AlphaFoldDB" id="A0A381NYT5"/>
<dbReference type="Gene3D" id="2.150.10.10">
    <property type="entry name" value="Serralysin-like metalloprotease, C-terminal"/>
    <property type="match status" value="1"/>
</dbReference>
<proteinExistence type="predicted"/>
<dbReference type="InterPro" id="IPR011049">
    <property type="entry name" value="Serralysin-like_metalloprot_C"/>
</dbReference>
<protein>
    <recommendedName>
        <fullName evidence="3">Peptidase M10 serralysin C-terminal domain-containing protein</fullName>
    </recommendedName>
</protein>
<evidence type="ECO:0008006" key="3">
    <source>
        <dbReference type="Google" id="ProtNLM"/>
    </source>
</evidence>
<sequence length="417" mass="45794">MPKKNLIPSLIGTLFLLSCTGADSAYGQVVTLPDIDISGSSNGIVPLPPNTPAVFREVFSKYTKLIAPNGKPIHFLVQDAWSDDKILKARNVMEHQLASYPGSRYGDDKAVVANAMADVKATMTLFNTSVDANAVRAGSLGRGVTDLAMQSLWENETTVEGSYDYMNHITRDASYEEVLHLVQVRGIMNALPEFQAEIETAHAAAAAKGWSKDHDNGSNSVEYFAQEFDVYFDLWVVQPKRWEGRDLEPGEMPEGTAHWGQNAANTRLRLLEIDPAAYEVVTSFFHPYLTYTPQLPLDFEGTFSIKLDESQAYTHKSQHLRNVTLTGSNDANLTGNRHSNTLIGNSGDNILTGGEGDDRINGNAGSDTAVFSGAYADYEVTTHEGFVAVRDLRLNRDGTDTLMSVESLQFSDRTIEL</sequence>
<dbReference type="SUPFAM" id="SSF51120">
    <property type="entry name" value="beta-Roll"/>
    <property type="match status" value="1"/>
</dbReference>